<organism evidence="3 4">
    <name type="scientific">Paramuricea clavata</name>
    <name type="common">Red gorgonian</name>
    <name type="synonym">Violescent sea-whip</name>
    <dbReference type="NCBI Taxonomy" id="317549"/>
    <lineage>
        <taxon>Eukaryota</taxon>
        <taxon>Metazoa</taxon>
        <taxon>Cnidaria</taxon>
        <taxon>Anthozoa</taxon>
        <taxon>Octocorallia</taxon>
        <taxon>Malacalcyonacea</taxon>
        <taxon>Plexauridae</taxon>
        <taxon>Paramuricea</taxon>
    </lineage>
</organism>
<comment type="caution">
    <text evidence="1">Lacks conserved residue(s) required for the propagation of feature annotation.</text>
</comment>
<dbReference type="PANTHER" id="PTHR47481:SF31">
    <property type="entry name" value="OS01G0873500 PROTEIN"/>
    <property type="match status" value="1"/>
</dbReference>
<protein>
    <submittedName>
        <fullName evidence="3">Transposon Tf2-6 poly</fullName>
    </submittedName>
</protein>
<proteinExistence type="predicted"/>
<feature type="region of interest" description="Disordered" evidence="2">
    <location>
        <begin position="844"/>
        <end position="874"/>
    </location>
</feature>
<comment type="caution">
    <text evidence="3">The sequence shown here is derived from an EMBL/GenBank/DDBJ whole genome shotgun (WGS) entry which is preliminary data.</text>
</comment>
<feature type="compositionally biased region" description="Polar residues" evidence="2">
    <location>
        <begin position="257"/>
        <end position="279"/>
    </location>
</feature>
<dbReference type="Pfam" id="PF14223">
    <property type="entry name" value="Retrotran_gag_2"/>
    <property type="match status" value="1"/>
</dbReference>
<evidence type="ECO:0000256" key="2">
    <source>
        <dbReference type="SAM" id="MobiDB-lite"/>
    </source>
</evidence>
<dbReference type="GO" id="GO:0008270">
    <property type="term" value="F:zinc ion binding"/>
    <property type="evidence" value="ECO:0007669"/>
    <property type="project" value="UniProtKB-KW"/>
</dbReference>
<evidence type="ECO:0000313" key="4">
    <source>
        <dbReference type="Proteomes" id="UP001152795"/>
    </source>
</evidence>
<dbReference type="PROSITE" id="PS51915">
    <property type="entry name" value="ZAD"/>
    <property type="match status" value="1"/>
</dbReference>
<sequence length="874" mass="100175">RRQFQRRERKAFATICLSLGDEQLSLVRSATTAKDAWSKLEGHYEVKSLANKLFLRKKYFTMSMGVDESMSEHINKMKELAGQLEAVGASITEEDQVATLLCSLPDSYDSLIIALESRAGDLSLEFVTARLLHEEQYCISSFGDPAHRYKLFNKTNSEILAIAEHIYGHPLPKEAGLPQLICRPCERRLRSFSAFKNTIVQTQSTLTKFKRCNKDSPGVSRVSKSLKSAQEPPQKQSQRARQRLCFMQSSHGKENASESQSTGRTLTTSPADNCQETVNVSNVETDRQIQMENLFSLIEKELLDVARRENKSVLREKDYPALSSLNFHDIVEEMKSRCPTVFQILSNMVQYHINREKNIVSLGLIYAVIMFRRCHELSRVQRVNTVLLTEGNANRELQERLSKYGLCLGKTMKYTIQEEIGKHCLDEAVQLVKEGKTFVFVIDNIDWTLKVHDMRSDRQNTSVHAVATSIVFDRVKSDDLSDEIPNVSLKNVDFKDLLKLDAEELRCTRERYKIFLGRILCNTFDFFHFINAVVPDHTPCRYQPEMASQSVVVPLPVLMKDEKKYADIVDVLDQLESWAHDIYSKAGICDIPTNEDHTPPNLPTDSRSRPDQPSAHVPPTPEPNDPMQNVRIPCFGDQLTRVRLAGAKDLRSGCHTPRDRFEHIYPIRIVDWHTKRSFLKYFFMLHDMKDAVHEGNGERLATLHKQLLHFKSVQGFNSYAIEMLINVVQNMVFLSPAQSHQCIWASTANWKGGAQRNVEIDLLQENRNRDLKKLIKGMGANKTDKAIDNASRAVGGARKIAENFDYMVYREAKSSSHSHASSLKDESKELDEWLQRHKKNLMLESPIELDEDEMDEDDMAEEEFYEHEFDEDDL</sequence>
<name>A0A6S7JPI8_PARCT</name>
<feature type="compositionally biased region" description="Acidic residues" evidence="2">
    <location>
        <begin position="847"/>
        <end position="874"/>
    </location>
</feature>
<keyword evidence="4" id="KW-1185">Reference proteome</keyword>
<reference evidence="3" key="1">
    <citation type="submission" date="2020-04" db="EMBL/GenBank/DDBJ databases">
        <authorList>
            <person name="Alioto T."/>
            <person name="Alioto T."/>
            <person name="Gomez Garrido J."/>
        </authorList>
    </citation>
    <scope>NUCLEOTIDE SEQUENCE</scope>
    <source>
        <strain evidence="3">A484AB</strain>
    </source>
</reference>
<accession>A0A6S7JPI8</accession>
<dbReference type="InterPro" id="IPR046496">
    <property type="entry name" value="DUF6589"/>
</dbReference>
<evidence type="ECO:0000256" key="1">
    <source>
        <dbReference type="PROSITE-ProRule" id="PRU01263"/>
    </source>
</evidence>
<gene>
    <name evidence="3" type="ORF">PACLA_8A088594</name>
</gene>
<dbReference type="GO" id="GO:0005634">
    <property type="term" value="C:nucleus"/>
    <property type="evidence" value="ECO:0007669"/>
    <property type="project" value="InterPro"/>
</dbReference>
<dbReference type="OrthoDB" id="5957919at2759"/>
<feature type="non-terminal residue" evidence="3">
    <location>
        <position position="1"/>
    </location>
</feature>
<feature type="region of interest" description="Disordered" evidence="2">
    <location>
        <begin position="591"/>
        <end position="631"/>
    </location>
</feature>
<keyword evidence="1" id="KW-0479">Metal-binding</keyword>
<feature type="compositionally biased region" description="Polar residues" evidence="2">
    <location>
        <begin position="222"/>
        <end position="239"/>
    </location>
</feature>
<keyword evidence="1" id="KW-0863">Zinc-finger</keyword>
<dbReference type="InterPro" id="IPR012934">
    <property type="entry name" value="Znf_AD"/>
</dbReference>
<dbReference type="PANTHER" id="PTHR47481">
    <property type="match status" value="1"/>
</dbReference>
<dbReference type="AlphaFoldDB" id="A0A6S7JPI8"/>
<feature type="region of interest" description="Disordered" evidence="2">
    <location>
        <begin position="211"/>
        <end position="279"/>
    </location>
</feature>
<dbReference type="Proteomes" id="UP001152795">
    <property type="component" value="Unassembled WGS sequence"/>
</dbReference>
<evidence type="ECO:0000313" key="3">
    <source>
        <dbReference type="EMBL" id="CAB4031070.1"/>
    </source>
</evidence>
<keyword evidence="1" id="KW-0862">Zinc</keyword>
<dbReference type="Pfam" id="PF20231">
    <property type="entry name" value="DUF6589"/>
    <property type="match status" value="1"/>
</dbReference>
<dbReference type="EMBL" id="CACRXK020017336">
    <property type="protein sequence ID" value="CAB4031070.1"/>
    <property type="molecule type" value="Genomic_DNA"/>
</dbReference>